<proteinExistence type="predicted"/>
<accession>A0A5N5QPI7</accession>
<evidence type="ECO:0000313" key="5">
    <source>
        <dbReference type="Proteomes" id="UP000383932"/>
    </source>
</evidence>
<organism evidence="4 5">
    <name type="scientific">Ceratobasidium theobromae</name>
    <dbReference type="NCBI Taxonomy" id="1582974"/>
    <lineage>
        <taxon>Eukaryota</taxon>
        <taxon>Fungi</taxon>
        <taxon>Dikarya</taxon>
        <taxon>Basidiomycota</taxon>
        <taxon>Agaricomycotina</taxon>
        <taxon>Agaricomycetes</taxon>
        <taxon>Cantharellales</taxon>
        <taxon>Ceratobasidiaceae</taxon>
        <taxon>Ceratobasidium</taxon>
    </lineage>
</organism>
<dbReference type="Proteomes" id="UP000383932">
    <property type="component" value="Unassembled WGS sequence"/>
</dbReference>
<dbReference type="InterPro" id="IPR032675">
    <property type="entry name" value="LRR_dom_sf"/>
</dbReference>
<comment type="caution">
    <text evidence="4">The sequence shown here is derived from an EMBL/GenBank/DDBJ whole genome shotgun (WGS) entry which is preliminary data.</text>
</comment>
<feature type="compositionally biased region" description="Polar residues" evidence="1">
    <location>
        <begin position="520"/>
        <end position="533"/>
    </location>
</feature>
<evidence type="ECO:0000313" key="4">
    <source>
        <dbReference type="EMBL" id="KAB5593680.1"/>
    </source>
</evidence>
<feature type="region of interest" description="Disordered" evidence="1">
    <location>
        <begin position="512"/>
        <end position="544"/>
    </location>
</feature>
<dbReference type="OrthoDB" id="2884925at2759"/>
<dbReference type="AlphaFoldDB" id="A0A5N5QPI7"/>
<evidence type="ECO:0000259" key="3">
    <source>
        <dbReference type="Pfam" id="PF12937"/>
    </source>
</evidence>
<dbReference type="InterPro" id="IPR001810">
    <property type="entry name" value="F-box_dom"/>
</dbReference>
<feature type="compositionally biased region" description="Acidic residues" evidence="1">
    <location>
        <begin position="407"/>
        <end position="422"/>
    </location>
</feature>
<feature type="domain" description="F-box" evidence="3">
    <location>
        <begin position="52"/>
        <end position="104"/>
    </location>
</feature>
<gene>
    <name evidence="4" type="ORF">CTheo_2863</name>
</gene>
<feature type="signal peptide" evidence="2">
    <location>
        <begin position="1"/>
        <end position="20"/>
    </location>
</feature>
<reference evidence="4 5" key="1">
    <citation type="journal article" date="2019" name="Fungal Biol. Biotechnol.">
        <title>Draft genome sequence of fastidious pathogen Ceratobasidium theobromae, which causes vascular-streak dieback in Theobroma cacao.</title>
        <authorList>
            <person name="Ali S.S."/>
            <person name="Asman A."/>
            <person name="Shao J."/>
            <person name="Firmansyah A.P."/>
            <person name="Susilo A.W."/>
            <person name="Rosmana A."/>
            <person name="McMahon P."/>
            <person name="Junaid M."/>
            <person name="Guest D."/>
            <person name="Kheng T.Y."/>
            <person name="Meinhardt L.W."/>
            <person name="Bailey B.A."/>
        </authorList>
    </citation>
    <scope>NUCLEOTIDE SEQUENCE [LARGE SCALE GENOMIC DNA]</scope>
    <source>
        <strain evidence="4 5">CT2</strain>
    </source>
</reference>
<keyword evidence="2" id="KW-0732">Signal</keyword>
<dbReference type="Pfam" id="PF12937">
    <property type="entry name" value="F-box-like"/>
    <property type="match status" value="1"/>
</dbReference>
<sequence length="641" mass="67758">MDAVEAVLATLLAHLPGTLAGQARVLDALISALCLELVRVRARMAASAAVGRVPDEVLAQVFAHACTAGTYAATSTTAAAVAGTCRRWRAVATTHAALWTRVELRHPSALYALQYSRRLPLHVRLDAPLWKARDDQLPGIVAPHAARIRQLWIQTDAVHASHVLAIAPPQLERLVITGRYTDDAPVVLPALPRLRHLTLVHAHLAQPQPGLLSLALKPPAGAPVLDMAALVAVLRASPALADVDLAGGAVPEYRAGEHPRVELPRLRALRIAGADPVQAAWLLFHISYPPAAALTLALDAPPDRPEAYLAVLTLVRAVPLDTIALYPGAKPAIAYADATLALHGPHAADVVARLASAPLAPTTLVLDAAPPLALPPPDPHSALAHVRVLALRASRPSTATLAGDHSDEADGGSDEADSDPDLSSDAGDNFTDSGDSSDQAARGPASRAATPSSTPPTYMHLRAGWHSASMTNLRSPALGLGVGHCASASNLREAFARPNATHKHSASAAFRFGTPRPSFATHQRSSTFPQPQSRLRPHTPPADDPDIDLLSALSPHMPALEEIKIVRSSIRGTALVNFIKARNALDSDSDSSSDSDAQPRAGPGAPILVLELVECPFVRLEHVRALRDMVDDVRWRPTFHI</sequence>
<keyword evidence="5" id="KW-1185">Reference proteome</keyword>
<evidence type="ECO:0000256" key="2">
    <source>
        <dbReference type="SAM" id="SignalP"/>
    </source>
</evidence>
<feature type="region of interest" description="Disordered" evidence="1">
    <location>
        <begin position="398"/>
        <end position="460"/>
    </location>
</feature>
<feature type="chain" id="PRO_5024401218" description="F-box domain-containing protein" evidence="2">
    <location>
        <begin position="21"/>
        <end position="641"/>
    </location>
</feature>
<name>A0A5N5QPI7_9AGAM</name>
<dbReference type="Gene3D" id="3.80.10.10">
    <property type="entry name" value="Ribonuclease Inhibitor"/>
    <property type="match status" value="1"/>
</dbReference>
<dbReference type="EMBL" id="SSOP01000032">
    <property type="protein sequence ID" value="KAB5593680.1"/>
    <property type="molecule type" value="Genomic_DNA"/>
</dbReference>
<feature type="compositionally biased region" description="Polar residues" evidence="1">
    <location>
        <begin position="430"/>
        <end position="439"/>
    </location>
</feature>
<evidence type="ECO:0000256" key="1">
    <source>
        <dbReference type="SAM" id="MobiDB-lite"/>
    </source>
</evidence>
<protein>
    <recommendedName>
        <fullName evidence="3">F-box domain-containing protein</fullName>
    </recommendedName>
</protein>